<name>A0AAE4BQU9_9BACT</name>
<protein>
    <submittedName>
        <fullName evidence="1">Uncharacterized protein</fullName>
    </submittedName>
</protein>
<gene>
    <name evidence="1" type="ORF">HNQ88_000091</name>
</gene>
<comment type="caution">
    <text evidence="1">The sequence shown here is derived from an EMBL/GenBank/DDBJ whole genome shotgun (WGS) entry which is preliminary data.</text>
</comment>
<proteinExistence type="predicted"/>
<dbReference type="Proteomes" id="UP001185092">
    <property type="component" value="Unassembled WGS sequence"/>
</dbReference>
<dbReference type="EMBL" id="JAVDQD010000001">
    <property type="protein sequence ID" value="MDR6237115.1"/>
    <property type="molecule type" value="Genomic_DNA"/>
</dbReference>
<sequence length="222" mass="25366">MGILIDKFKKRRSSTRKAGEFAMNKMPPSVVEEDDWEMVDTSDSVNKIVIPNGPSSSRLGLFKPSLAKAQKKYRILSNYFPVNEPSNPQYMQVYVKAVEDEMRTFDILRATVQEDEIFELAKRDLITLGTKAKAFVMQTVDFMKPSDKGGDAEEDGMNIYEKSMIMLREFVYGKADEMSSIQFPVPFLEAVIHISFRYGVLKQLQNYTIGLALQHNPNFPNQ</sequence>
<evidence type="ECO:0000313" key="2">
    <source>
        <dbReference type="Proteomes" id="UP001185092"/>
    </source>
</evidence>
<dbReference type="AlphaFoldDB" id="A0AAE4BQU9"/>
<keyword evidence="2" id="KW-1185">Reference proteome</keyword>
<reference evidence="1" key="1">
    <citation type="submission" date="2023-07" db="EMBL/GenBank/DDBJ databases">
        <title>Genomic Encyclopedia of Type Strains, Phase IV (KMG-IV): sequencing the most valuable type-strain genomes for metagenomic binning, comparative biology and taxonomic classification.</title>
        <authorList>
            <person name="Goeker M."/>
        </authorList>
    </citation>
    <scope>NUCLEOTIDE SEQUENCE</scope>
    <source>
        <strain evidence="1">DSM 26174</strain>
    </source>
</reference>
<organism evidence="1 2">
    <name type="scientific">Aureibacter tunicatorum</name>
    <dbReference type="NCBI Taxonomy" id="866807"/>
    <lineage>
        <taxon>Bacteria</taxon>
        <taxon>Pseudomonadati</taxon>
        <taxon>Bacteroidota</taxon>
        <taxon>Cytophagia</taxon>
        <taxon>Cytophagales</taxon>
        <taxon>Persicobacteraceae</taxon>
        <taxon>Aureibacter</taxon>
    </lineage>
</organism>
<evidence type="ECO:0000313" key="1">
    <source>
        <dbReference type="EMBL" id="MDR6237115.1"/>
    </source>
</evidence>
<accession>A0AAE4BQU9</accession>
<dbReference type="RefSeq" id="WP_309936554.1">
    <property type="nucleotide sequence ID" value="NZ_AP025305.1"/>
</dbReference>